<evidence type="ECO:0008006" key="6">
    <source>
        <dbReference type="Google" id="ProtNLM"/>
    </source>
</evidence>
<evidence type="ECO:0000313" key="3">
    <source>
        <dbReference type="EMBL" id="RRR22945.1"/>
    </source>
</evidence>
<dbReference type="PANTHER" id="PTHR37298">
    <property type="entry name" value="UPF0111 PROTEIN YKAA"/>
    <property type="match status" value="1"/>
</dbReference>
<reference evidence="1 4" key="1">
    <citation type="submission" date="2018-07" db="EMBL/GenBank/DDBJ databases">
        <title>Brachybacterium saurashtrense DSM 23186 genome sequence.</title>
        <authorList>
            <person name="Guo L."/>
        </authorList>
    </citation>
    <scope>NUCLEOTIDE SEQUENCE [LARGE SCALE GENOMIC DNA]</scope>
    <source>
        <strain evidence="1 4">DSM 23186</strain>
    </source>
</reference>
<dbReference type="KEGG" id="bsau:DWV08_01005"/>
<sequence>MMQFLSRLFPQRTERPLYGLFTELAELLVQAADTHSKLLGHGIRERTRIAPRLHEQATVAEELCRRIAERLAHSLITPYEAELLYDFALTMADAVDAMEHTAELLVLTSTGALPTPLMEAAKGIERASELTVAATWKLAGVRDLGEYYAQVRKLKRQGDRLVRRALAEISSRGGSTGELLPLHDVAHSLRDTIVLLEKLARIADLLRVKDA</sequence>
<dbReference type="EMBL" id="CP031356">
    <property type="protein sequence ID" value="AXK44334.1"/>
    <property type="molecule type" value="Genomic_DNA"/>
</dbReference>
<evidence type="ECO:0000313" key="2">
    <source>
        <dbReference type="EMBL" id="RRR21370.1"/>
    </source>
</evidence>
<dbReference type="Gene3D" id="1.20.58.220">
    <property type="entry name" value="Phosphate transport system protein phou homolog 2, domain 2"/>
    <property type="match status" value="1"/>
</dbReference>
<dbReference type="EMBL" id="QSWH01000003">
    <property type="protein sequence ID" value="RRR22945.1"/>
    <property type="molecule type" value="Genomic_DNA"/>
</dbReference>
<organism evidence="2 5">
    <name type="scientific">Brachybacterium saurashtrense</name>
    <dbReference type="NCBI Taxonomy" id="556288"/>
    <lineage>
        <taxon>Bacteria</taxon>
        <taxon>Bacillati</taxon>
        <taxon>Actinomycetota</taxon>
        <taxon>Actinomycetes</taxon>
        <taxon>Micrococcales</taxon>
        <taxon>Dermabacteraceae</taxon>
        <taxon>Brachybacterium</taxon>
    </lineage>
</organism>
<name>A0A345YK82_9MICO</name>
<dbReference type="InterPro" id="IPR052912">
    <property type="entry name" value="UPF0111_domain"/>
</dbReference>
<keyword evidence="4" id="KW-1185">Reference proteome</keyword>
<evidence type="ECO:0000313" key="5">
    <source>
        <dbReference type="Proteomes" id="UP000282185"/>
    </source>
</evidence>
<evidence type="ECO:0000313" key="4">
    <source>
        <dbReference type="Proteomes" id="UP000254236"/>
    </source>
</evidence>
<dbReference type="PANTHER" id="PTHR37298:SF1">
    <property type="entry name" value="UPF0111 PROTEIN YKAA"/>
    <property type="match status" value="1"/>
</dbReference>
<dbReference type="InterPro" id="IPR038078">
    <property type="entry name" value="PhoU-like_sf"/>
</dbReference>
<evidence type="ECO:0000313" key="1">
    <source>
        <dbReference type="EMBL" id="AXK44334.1"/>
    </source>
</evidence>
<proteinExistence type="predicted"/>
<dbReference type="AlphaFoldDB" id="A0A345YK82"/>
<dbReference type="Proteomes" id="UP000282185">
    <property type="component" value="Unassembled WGS sequence"/>
</dbReference>
<accession>A0A345YK82</accession>
<dbReference type="OrthoDB" id="4791681at2"/>
<gene>
    <name evidence="1" type="ORF">DWV08_01005</name>
    <name evidence="3" type="ORF">DXU92_06135</name>
    <name evidence="2" type="ORF">DXU92_14905</name>
</gene>
<protein>
    <recommendedName>
        <fullName evidence="6">DUF47 family protein</fullName>
    </recommendedName>
</protein>
<reference evidence="2 5" key="2">
    <citation type="submission" date="2018-08" db="EMBL/GenBank/DDBJ databases">
        <title>Brachybacterium saurashtrense DSM 23186.</title>
        <authorList>
            <person name="Li Y."/>
        </authorList>
    </citation>
    <scope>NUCLEOTIDE SEQUENCE [LARGE SCALE GENOMIC DNA]</scope>
    <source>
        <strain evidence="2 5">DSM 23186</strain>
    </source>
</reference>
<dbReference type="EMBL" id="QSWH01000008">
    <property type="protein sequence ID" value="RRR21370.1"/>
    <property type="molecule type" value="Genomic_DNA"/>
</dbReference>
<dbReference type="Proteomes" id="UP000254236">
    <property type="component" value="Chromosome"/>
</dbReference>